<dbReference type="Proteomes" id="UP000824083">
    <property type="component" value="Unassembled WGS sequence"/>
</dbReference>
<feature type="transmembrane region" description="Helical" evidence="6">
    <location>
        <begin position="76"/>
        <end position="94"/>
    </location>
</feature>
<organism evidence="8 9">
    <name type="scientific">Candidatus Aphodousia faecigallinarum</name>
    <dbReference type="NCBI Taxonomy" id="2840677"/>
    <lineage>
        <taxon>Bacteria</taxon>
        <taxon>Pseudomonadati</taxon>
        <taxon>Pseudomonadota</taxon>
        <taxon>Betaproteobacteria</taxon>
        <taxon>Burkholderiales</taxon>
        <taxon>Sutterellaceae</taxon>
        <taxon>Sutterellaceae incertae sedis</taxon>
        <taxon>Candidatus Aphodousia</taxon>
    </lineage>
</organism>
<reference evidence="8" key="2">
    <citation type="journal article" date="2021" name="PeerJ">
        <title>Extensive microbial diversity within the chicken gut microbiome revealed by metagenomics and culture.</title>
        <authorList>
            <person name="Gilroy R."/>
            <person name="Ravi A."/>
            <person name="Getino M."/>
            <person name="Pursley I."/>
            <person name="Horton D.L."/>
            <person name="Alikhan N.F."/>
            <person name="Baker D."/>
            <person name="Gharbi K."/>
            <person name="Hall N."/>
            <person name="Watson M."/>
            <person name="Adriaenssens E.M."/>
            <person name="Foster-Nyarko E."/>
            <person name="Jarju S."/>
            <person name="Secka A."/>
            <person name="Antonio M."/>
            <person name="Oren A."/>
            <person name="Chaudhuri R.R."/>
            <person name="La Ragione R."/>
            <person name="Hildebrand F."/>
            <person name="Pallen M.J."/>
        </authorList>
    </citation>
    <scope>NUCLEOTIDE SEQUENCE</scope>
    <source>
        <strain evidence="8">7463</strain>
    </source>
</reference>
<evidence type="ECO:0000256" key="1">
    <source>
        <dbReference type="ARBA" id="ARBA00004651"/>
    </source>
</evidence>
<accession>A0A9D1IIP3</accession>
<keyword evidence="2" id="KW-1003">Cell membrane</keyword>
<dbReference type="Pfam" id="PF00892">
    <property type="entry name" value="EamA"/>
    <property type="match status" value="2"/>
</dbReference>
<keyword evidence="4 6" id="KW-1133">Transmembrane helix</keyword>
<feature type="domain" description="EamA" evidence="7">
    <location>
        <begin position="161"/>
        <end position="294"/>
    </location>
</feature>
<dbReference type="Gene3D" id="1.10.3730.20">
    <property type="match status" value="1"/>
</dbReference>
<dbReference type="SUPFAM" id="SSF103481">
    <property type="entry name" value="Multidrug resistance efflux transporter EmrE"/>
    <property type="match status" value="2"/>
</dbReference>
<evidence type="ECO:0000256" key="6">
    <source>
        <dbReference type="SAM" id="Phobius"/>
    </source>
</evidence>
<feature type="transmembrane region" description="Helical" evidence="6">
    <location>
        <begin position="37"/>
        <end position="55"/>
    </location>
</feature>
<evidence type="ECO:0000256" key="2">
    <source>
        <dbReference type="ARBA" id="ARBA00022475"/>
    </source>
</evidence>
<dbReference type="PANTHER" id="PTHR32322">
    <property type="entry name" value="INNER MEMBRANE TRANSPORTER"/>
    <property type="match status" value="1"/>
</dbReference>
<protein>
    <submittedName>
        <fullName evidence="8">EamA family transporter</fullName>
    </submittedName>
</protein>
<evidence type="ECO:0000259" key="7">
    <source>
        <dbReference type="Pfam" id="PF00892"/>
    </source>
</evidence>
<dbReference type="EMBL" id="DVMY01000064">
    <property type="protein sequence ID" value="HIU37386.1"/>
    <property type="molecule type" value="Genomic_DNA"/>
</dbReference>
<gene>
    <name evidence="8" type="ORF">IAC56_03825</name>
</gene>
<feature type="transmembrane region" description="Helical" evidence="6">
    <location>
        <begin position="133"/>
        <end position="154"/>
    </location>
</feature>
<feature type="transmembrane region" description="Helical" evidence="6">
    <location>
        <begin position="277"/>
        <end position="294"/>
    </location>
</feature>
<dbReference type="PANTHER" id="PTHR32322:SF18">
    <property type="entry name" value="S-ADENOSYLMETHIONINE_S-ADENOSYLHOMOCYSTEINE TRANSPORTER"/>
    <property type="match status" value="1"/>
</dbReference>
<feature type="transmembrane region" description="Helical" evidence="6">
    <location>
        <begin position="217"/>
        <end position="240"/>
    </location>
</feature>
<feature type="transmembrane region" description="Helical" evidence="6">
    <location>
        <begin position="252"/>
        <end position="271"/>
    </location>
</feature>
<sequence>MTRLAFPGFILAAVAAIMWGTAGTAQTFITSTTLSPLWVGALRIVFACLFFYPILFLRPDSSQSSHKTQGSGKNNYLLKVLAAGGCMAMFNLLFFTGVKISGVALGSCTIIASAPVWAGVLEAVIKRKFPDHLWLIGVGVAIAGGIWMAISQASNIEVSFFGLGICLVAGFFYASYSLLAKELVLLTTPLRASAHSFSVAAVIALCAAWIFSDFPEILFQDMLIVLYLGVAVTGIAYLLYGTALKTTRVSTCVALGLLEPVTAFILAITVVRESVNPWATLGLIAILAGLALVLKSEQKQKSIAD</sequence>
<feature type="domain" description="EamA" evidence="7">
    <location>
        <begin position="7"/>
        <end position="147"/>
    </location>
</feature>
<evidence type="ECO:0000313" key="8">
    <source>
        <dbReference type="EMBL" id="HIU37386.1"/>
    </source>
</evidence>
<proteinExistence type="predicted"/>
<dbReference type="InterPro" id="IPR000620">
    <property type="entry name" value="EamA_dom"/>
</dbReference>
<dbReference type="InterPro" id="IPR037185">
    <property type="entry name" value="EmrE-like"/>
</dbReference>
<dbReference type="InterPro" id="IPR050638">
    <property type="entry name" value="AA-Vitamin_Transporters"/>
</dbReference>
<keyword evidence="3 6" id="KW-0812">Transmembrane</keyword>
<feature type="transmembrane region" description="Helical" evidence="6">
    <location>
        <begin position="100"/>
        <end position="121"/>
    </location>
</feature>
<evidence type="ECO:0000313" key="9">
    <source>
        <dbReference type="Proteomes" id="UP000824083"/>
    </source>
</evidence>
<comment type="caution">
    <text evidence="8">The sequence shown here is derived from an EMBL/GenBank/DDBJ whole genome shotgun (WGS) entry which is preliminary data.</text>
</comment>
<feature type="transmembrane region" description="Helical" evidence="6">
    <location>
        <begin position="192"/>
        <end position="211"/>
    </location>
</feature>
<evidence type="ECO:0000256" key="3">
    <source>
        <dbReference type="ARBA" id="ARBA00022692"/>
    </source>
</evidence>
<comment type="subcellular location">
    <subcellularLocation>
        <location evidence="1">Cell membrane</location>
        <topology evidence="1">Multi-pass membrane protein</topology>
    </subcellularLocation>
</comment>
<dbReference type="AlphaFoldDB" id="A0A9D1IIP3"/>
<keyword evidence="5 6" id="KW-0472">Membrane</keyword>
<feature type="transmembrane region" description="Helical" evidence="6">
    <location>
        <begin position="160"/>
        <end position="180"/>
    </location>
</feature>
<name>A0A9D1IIP3_9BURK</name>
<dbReference type="GO" id="GO:0005886">
    <property type="term" value="C:plasma membrane"/>
    <property type="evidence" value="ECO:0007669"/>
    <property type="project" value="UniProtKB-SubCell"/>
</dbReference>
<evidence type="ECO:0000256" key="5">
    <source>
        <dbReference type="ARBA" id="ARBA00023136"/>
    </source>
</evidence>
<evidence type="ECO:0000256" key="4">
    <source>
        <dbReference type="ARBA" id="ARBA00022989"/>
    </source>
</evidence>
<reference evidence="8" key="1">
    <citation type="submission" date="2020-10" db="EMBL/GenBank/DDBJ databases">
        <authorList>
            <person name="Gilroy R."/>
        </authorList>
    </citation>
    <scope>NUCLEOTIDE SEQUENCE</scope>
    <source>
        <strain evidence="8">7463</strain>
    </source>
</reference>